<evidence type="ECO:0000259" key="6">
    <source>
        <dbReference type="Pfam" id="PF14464"/>
    </source>
</evidence>
<proteinExistence type="predicted"/>
<keyword evidence="8" id="KW-1185">Reference proteome</keyword>
<evidence type="ECO:0000256" key="1">
    <source>
        <dbReference type="ARBA" id="ARBA00022670"/>
    </source>
</evidence>
<keyword evidence="2" id="KW-0479">Metal-binding</keyword>
<evidence type="ECO:0000256" key="4">
    <source>
        <dbReference type="ARBA" id="ARBA00022833"/>
    </source>
</evidence>
<evidence type="ECO:0000256" key="2">
    <source>
        <dbReference type="ARBA" id="ARBA00022723"/>
    </source>
</evidence>
<dbReference type="EMBL" id="QOWE01000002">
    <property type="protein sequence ID" value="RCR71349.1"/>
    <property type="molecule type" value="Genomic_DNA"/>
</dbReference>
<comment type="caution">
    <text evidence="7">The sequence shown here is derived from an EMBL/GenBank/DDBJ whole genome shotgun (WGS) entry which is preliminary data.</text>
</comment>
<evidence type="ECO:0000256" key="5">
    <source>
        <dbReference type="ARBA" id="ARBA00023049"/>
    </source>
</evidence>
<dbReference type="OrthoDB" id="517279at2"/>
<keyword evidence="5" id="KW-0482">Metalloprotease</keyword>
<feature type="domain" description="JAB" evidence="6">
    <location>
        <begin position="30"/>
        <end position="136"/>
    </location>
</feature>
<dbReference type="Gene3D" id="3.40.140.10">
    <property type="entry name" value="Cytidine Deaminase, domain 2"/>
    <property type="match status" value="1"/>
</dbReference>
<evidence type="ECO:0000313" key="8">
    <source>
        <dbReference type="Proteomes" id="UP000253383"/>
    </source>
</evidence>
<gene>
    <name evidence="7" type="ORF">DUE52_03095</name>
</gene>
<organism evidence="7 8">
    <name type="scientific">Larkinella punicea</name>
    <dbReference type="NCBI Taxonomy" id="2315727"/>
    <lineage>
        <taxon>Bacteria</taxon>
        <taxon>Pseudomonadati</taxon>
        <taxon>Bacteroidota</taxon>
        <taxon>Cytophagia</taxon>
        <taxon>Cytophagales</taxon>
        <taxon>Spirosomataceae</taxon>
        <taxon>Larkinella</taxon>
    </lineage>
</organism>
<dbReference type="InterPro" id="IPR028090">
    <property type="entry name" value="JAB_dom_prok"/>
</dbReference>
<dbReference type="GO" id="GO:0008237">
    <property type="term" value="F:metallopeptidase activity"/>
    <property type="evidence" value="ECO:0007669"/>
    <property type="project" value="UniProtKB-KW"/>
</dbReference>
<dbReference type="GO" id="GO:0046872">
    <property type="term" value="F:metal ion binding"/>
    <property type="evidence" value="ECO:0007669"/>
    <property type="project" value="UniProtKB-KW"/>
</dbReference>
<dbReference type="GO" id="GO:0006508">
    <property type="term" value="P:proteolysis"/>
    <property type="evidence" value="ECO:0007669"/>
    <property type="project" value="UniProtKB-KW"/>
</dbReference>
<dbReference type="Pfam" id="PF14464">
    <property type="entry name" value="Prok-JAB"/>
    <property type="match status" value="1"/>
</dbReference>
<sequence>MLFQRPNGGHLKVVTQALQQMVPYLQHKSVDCEAGGILLGRLLRDSNDIVVDEVTIPMPGDKRNRYAFYRAKRRHQEIINQRWQESSGTCIYLGEWHTHPERIPTPSTIDLKDWQRKLKTDTFENDLFFLILGIEEARMWTGKQKSHEMRPMINIYQNNPDYDRKLT</sequence>
<keyword evidence="1" id="KW-0645">Protease</keyword>
<name>A0A368JUK3_9BACT</name>
<reference evidence="7 8" key="1">
    <citation type="submission" date="2018-07" db="EMBL/GenBank/DDBJ databases">
        <title>Genome analysis of Larkinella rosea.</title>
        <authorList>
            <person name="Zhou Z."/>
            <person name="Wang G."/>
        </authorList>
    </citation>
    <scope>NUCLEOTIDE SEQUENCE [LARGE SCALE GENOMIC DNA]</scope>
    <source>
        <strain evidence="8">zzj9</strain>
    </source>
</reference>
<evidence type="ECO:0000256" key="3">
    <source>
        <dbReference type="ARBA" id="ARBA00022801"/>
    </source>
</evidence>
<protein>
    <recommendedName>
        <fullName evidence="6">JAB domain-containing protein</fullName>
    </recommendedName>
</protein>
<keyword evidence="4" id="KW-0862">Zinc</keyword>
<dbReference type="Proteomes" id="UP000253383">
    <property type="component" value="Unassembled WGS sequence"/>
</dbReference>
<evidence type="ECO:0000313" key="7">
    <source>
        <dbReference type="EMBL" id="RCR71349.1"/>
    </source>
</evidence>
<keyword evidence="3" id="KW-0378">Hydrolase</keyword>
<accession>A0A368JUK3</accession>
<dbReference type="SUPFAM" id="SSF102712">
    <property type="entry name" value="JAB1/MPN domain"/>
    <property type="match status" value="1"/>
</dbReference>
<dbReference type="AlphaFoldDB" id="A0A368JUK3"/>